<evidence type="ECO:0000313" key="1">
    <source>
        <dbReference type="EMBL" id="MUN29534.1"/>
    </source>
</evidence>
<dbReference type="OrthoDB" id="376830at2157"/>
<sequence>MEDLKDCLTSKFSKFMGDKAGLSTLLILLSILEYRTWGCADLSINEIEMLLSSIRRKMTSSERESFDTFMSEVKECFKKSRCEGIDHSVCIQDIRDVVQMAAMNVSDSEAMKILVHGNVGSEALKFLSNSRKERGNLATAFEVMKEDYEINHDLVERIISELPVIVIKPEYTLEHSTNSDRVVHFVVPTQLLQVMSGGAKAKVASLEDSIVTLLTKMGFSTTSKEVEVPEQGKVRIDVVGERNAGKAKARVWVFTSSKDRECSVDQLKDVLNAVVVTRELPNQVFLVCSDAEERVQALAYQIGVQLITKDNAVRDIFYAFLDSFPILKDIFEKVKDVSDLIDIVQI</sequence>
<organism evidence="1 2">
    <name type="scientific">Sulfuracidifex metallicus DSM 6482 = JCM 9184</name>
    <dbReference type="NCBI Taxonomy" id="523847"/>
    <lineage>
        <taxon>Archaea</taxon>
        <taxon>Thermoproteota</taxon>
        <taxon>Thermoprotei</taxon>
        <taxon>Sulfolobales</taxon>
        <taxon>Sulfolobaceae</taxon>
        <taxon>Sulfuracidifex</taxon>
    </lineage>
</organism>
<reference evidence="1 2" key="1">
    <citation type="submission" date="2019-10" db="EMBL/GenBank/DDBJ databases">
        <title>Sequencing and Assembly of Multiple Reported Metal-Biooxidizing Members of the Extremely Thermoacidophilic Archaeal Family Sulfolobaceae.</title>
        <authorList>
            <person name="Counts J.A."/>
            <person name="Kelly R.M."/>
        </authorList>
    </citation>
    <scope>NUCLEOTIDE SEQUENCE [LARGE SCALE GENOMIC DNA]</scope>
    <source>
        <strain evidence="1 2">DSM 6482</strain>
    </source>
</reference>
<protein>
    <submittedName>
        <fullName evidence="1">Uncharacterized protein</fullName>
    </submittedName>
</protein>
<keyword evidence="2" id="KW-1185">Reference proteome</keyword>
<dbReference type="AlphaFoldDB" id="A0A6A9QLV7"/>
<dbReference type="Proteomes" id="UP000470772">
    <property type="component" value="Unassembled WGS sequence"/>
</dbReference>
<comment type="caution">
    <text evidence="1">The sequence shown here is derived from an EMBL/GenBank/DDBJ whole genome shotgun (WGS) entry which is preliminary data.</text>
</comment>
<gene>
    <name evidence="1" type="ORF">GC250_08810</name>
</gene>
<dbReference type="RefSeq" id="WP_054839350.1">
    <property type="nucleotide sequence ID" value="NZ_BBBY01000087.1"/>
</dbReference>
<dbReference type="EMBL" id="WGGD01000005">
    <property type="protein sequence ID" value="MUN29534.1"/>
    <property type="molecule type" value="Genomic_DNA"/>
</dbReference>
<name>A0A6A9QLV7_SULME</name>
<evidence type="ECO:0000313" key="2">
    <source>
        <dbReference type="Proteomes" id="UP000470772"/>
    </source>
</evidence>
<proteinExistence type="predicted"/>
<accession>A0A6A9QLV7</accession>